<feature type="region of interest" description="Disordered" evidence="1">
    <location>
        <begin position="1"/>
        <end position="40"/>
    </location>
</feature>
<evidence type="ECO:0000313" key="3">
    <source>
        <dbReference type="Proteomes" id="UP001500051"/>
    </source>
</evidence>
<gene>
    <name evidence="2" type="ORF">GCM10022204_06780</name>
</gene>
<evidence type="ECO:0000313" key="2">
    <source>
        <dbReference type="EMBL" id="GAA3693718.1"/>
    </source>
</evidence>
<dbReference type="EMBL" id="BAAAYX010000002">
    <property type="protein sequence ID" value="GAA3693718.1"/>
    <property type="molecule type" value="Genomic_DNA"/>
</dbReference>
<organism evidence="2 3">
    <name type="scientific">Microlunatus aurantiacus</name>
    <dbReference type="NCBI Taxonomy" id="446786"/>
    <lineage>
        <taxon>Bacteria</taxon>
        <taxon>Bacillati</taxon>
        <taxon>Actinomycetota</taxon>
        <taxon>Actinomycetes</taxon>
        <taxon>Propionibacteriales</taxon>
        <taxon>Propionibacteriaceae</taxon>
        <taxon>Microlunatus</taxon>
    </lineage>
</organism>
<dbReference type="RefSeq" id="WP_344810859.1">
    <property type="nucleotide sequence ID" value="NZ_BAAAYX010000002.1"/>
</dbReference>
<comment type="caution">
    <text evidence="2">The sequence shown here is derived from an EMBL/GenBank/DDBJ whole genome shotgun (WGS) entry which is preliminary data.</text>
</comment>
<proteinExistence type="predicted"/>
<feature type="compositionally biased region" description="Basic and acidic residues" evidence="1">
    <location>
        <begin position="8"/>
        <end position="30"/>
    </location>
</feature>
<keyword evidence="3" id="KW-1185">Reference proteome</keyword>
<evidence type="ECO:0000256" key="1">
    <source>
        <dbReference type="SAM" id="MobiDB-lite"/>
    </source>
</evidence>
<reference evidence="3" key="1">
    <citation type="journal article" date="2019" name="Int. J. Syst. Evol. Microbiol.">
        <title>The Global Catalogue of Microorganisms (GCM) 10K type strain sequencing project: providing services to taxonomists for standard genome sequencing and annotation.</title>
        <authorList>
            <consortium name="The Broad Institute Genomics Platform"/>
            <consortium name="The Broad Institute Genome Sequencing Center for Infectious Disease"/>
            <person name="Wu L."/>
            <person name="Ma J."/>
        </authorList>
    </citation>
    <scope>NUCLEOTIDE SEQUENCE [LARGE SCALE GENOMIC DNA]</scope>
    <source>
        <strain evidence="3">JCM 16548</strain>
    </source>
</reference>
<protein>
    <submittedName>
        <fullName evidence="2">Uncharacterized protein</fullName>
    </submittedName>
</protein>
<dbReference type="Proteomes" id="UP001500051">
    <property type="component" value="Unassembled WGS sequence"/>
</dbReference>
<accession>A0ABP7CNT7</accession>
<name>A0ABP7CNT7_9ACTN</name>
<sequence>MTPHTARHAHDEREGDVRPHVQRRTDDEPQHPLLDLQQQAGNAAVARLMAVQRHTLDPEEEHG</sequence>